<evidence type="ECO:0000313" key="2">
    <source>
        <dbReference type="Proteomes" id="UP001500954"/>
    </source>
</evidence>
<dbReference type="Pfam" id="PF07610">
    <property type="entry name" value="DUF1573"/>
    <property type="match status" value="1"/>
</dbReference>
<accession>A0ABP6X3Q4</accession>
<reference evidence="2" key="1">
    <citation type="journal article" date="2019" name="Int. J. Syst. Evol. Microbiol.">
        <title>The Global Catalogue of Microorganisms (GCM) 10K type strain sequencing project: providing services to taxonomists for standard genome sequencing and annotation.</title>
        <authorList>
            <consortium name="The Broad Institute Genomics Platform"/>
            <consortium name="The Broad Institute Genome Sequencing Center for Infectious Disease"/>
            <person name="Wu L."/>
            <person name="Ma J."/>
        </authorList>
    </citation>
    <scope>NUCLEOTIDE SEQUENCE [LARGE SCALE GENOMIC DNA]</scope>
    <source>
        <strain evidence="2">JCM 17111</strain>
    </source>
</reference>
<gene>
    <name evidence="1" type="ORF">GCM10022395_09590</name>
</gene>
<dbReference type="InterPro" id="IPR011467">
    <property type="entry name" value="DUF1573"/>
</dbReference>
<dbReference type="PANTHER" id="PTHR37833">
    <property type="entry name" value="LIPOPROTEIN-RELATED"/>
    <property type="match status" value="1"/>
</dbReference>
<proteinExistence type="predicted"/>
<organism evidence="1 2">
    <name type="scientific">Snuella lapsa</name>
    <dbReference type="NCBI Taxonomy" id="870481"/>
    <lineage>
        <taxon>Bacteria</taxon>
        <taxon>Pseudomonadati</taxon>
        <taxon>Bacteroidota</taxon>
        <taxon>Flavobacteriia</taxon>
        <taxon>Flavobacteriales</taxon>
        <taxon>Flavobacteriaceae</taxon>
        <taxon>Snuella</taxon>
    </lineage>
</organism>
<evidence type="ECO:0008006" key="3">
    <source>
        <dbReference type="Google" id="ProtNLM"/>
    </source>
</evidence>
<dbReference type="EMBL" id="BAABCY010000031">
    <property type="protein sequence ID" value="GAA3560982.1"/>
    <property type="molecule type" value="Genomic_DNA"/>
</dbReference>
<comment type="caution">
    <text evidence="1">The sequence shown here is derived from an EMBL/GenBank/DDBJ whole genome shotgun (WGS) entry which is preliminary data.</text>
</comment>
<dbReference type="PANTHER" id="PTHR37833:SF1">
    <property type="entry name" value="SIGNAL PEPTIDE PROTEIN"/>
    <property type="match status" value="1"/>
</dbReference>
<dbReference type="Proteomes" id="UP001500954">
    <property type="component" value="Unassembled WGS sequence"/>
</dbReference>
<dbReference type="Gene3D" id="2.60.40.10">
    <property type="entry name" value="Immunoglobulins"/>
    <property type="match status" value="1"/>
</dbReference>
<keyword evidence="2" id="KW-1185">Reference proteome</keyword>
<name>A0ABP6X3Q4_9FLAO</name>
<dbReference type="InterPro" id="IPR013783">
    <property type="entry name" value="Ig-like_fold"/>
</dbReference>
<sequence>MCGQTNDKKSAMELEVKNRKYNFGDVKQDTLISKTFILKNVSKRDIKLNISSTSCICTEAKLNKNSLAPNEEAQLIMKFNTEGKIGESKVYTIIDSNTEQQFYRFLIFGNVIKKE</sequence>
<evidence type="ECO:0000313" key="1">
    <source>
        <dbReference type="EMBL" id="GAA3560982.1"/>
    </source>
</evidence>
<protein>
    <recommendedName>
        <fullName evidence="3">DUF1573 domain-containing protein</fullName>
    </recommendedName>
</protein>